<dbReference type="EMBL" id="JACIFD010000006">
    <property type="protein sequence ID" value="MBB4071395.1"/>
    <property type="molecule type" value="Genomic_DNA"/>
</dbReference>
<gene>
    <name evidence="3" type="ORF">F5897_000699</name>
</gene>
<dbReference type="RefSeq" id="WP_183304484.1">
    <property type="nucleotide sequence ID" value="NZ_JACIFD010000006.1"/>
</dbReference>
<evidence type="ECO:0000313" key="3">
    <source>
        <dbReference type="EMBL" id="MBB4071395.1"/>
    </source>
</evidence>
<keyword evidence="2" id="KW-1133">Transmembrane helix</keyword>
<proteinExistence type="predicted"/>
<evidence type="ECO:0000313" key="4">
    <source>
        <dbReference type="Proteomes" id="UP000571183"/>
    </source>
</evidence>
<evidence type="ECO:0000256" key="1">
    <source>
        <dbReference type="SAM" id="MobiDB-lite"/>
    </source>
</evidence>
<keyword evidence="4" id="KW-1185">Reference proteome</keyword>
<accession>A0A840DHZ0</accession>
<protein>
    <submittedName>
        <fullName evidence="3">Uncharacterized protein</fullName>
    </submittedName>
</protein>
<keyword evidence="2" id="KW-0472">Membrane</keyword>
<name>A0A840DHZ0_9MICO</name>
<dbReference type="AlphaFoldDB" id="A0A840DHZ0"/>
<keyword evidence="2" id="KW-0812">Transmembrane</keyword>
<reference evidence="3" key="1">
    <citation type="submission" date="2020-08" db="EMBL/GenBank/DDBJ databases">
        <title>Sequencing the genomes of 1000 actinobacteria strains.</title>
        <authorList>
            <person name="Klenk H.-P."/>
        </authorList>
    </citation>
    <scope>NUCLEOTIDE SEQUENCE [LARGE SCALE GENOMIC DNA]</scope>
    <source>
        <strain evidence="3">DSM 27064</strain>
    </source>
</reference>
<feature type="compositionally biased region" description="Basic and acidic residues" evidence="1">
    <location>
        <begin position="157"/>
        <end position="168"/>
    </location>
</feature>
<feature type="region of interest" description="Disordered" evidence="1">
    <location>
        <begin position="157"/>
        <end position="179"/>
    </location>
</feature>
<organism evidence="3 4">
    <name type="scientific">Canibacter oris</name>
    <dbReference type="NCBI Taxonomy" id="1365628"/>
    <lineage>
        <taxon>Bacteria</taxon>
        <taxon>Bacillati</taxon>
        <taxon>Actinomycetota</taxon>
        <taxon>Actinomycetes</taxon>
        <taxon>Micrococcales</taxon>
        <taxon>Microbacteriaceae</taxon>
        <taxon>Canibacter</taxon>
    </lineage>
</organism>
<sequence length="179" mass="21036">MEIFIPSILALLGALGGSIIPIFMNQRHVERKTKQKRLEYALEMIVKAKTARDFLLFPANITKQFDIYLSNKNSKELRKKRFLNQVENYFEILDEARQAVGILSIYRLDALDPSWQTATRFADDLDRIHAELMRLTEKEKIMMPTAHPMSDFTTQEFHSHIRTSDNRRMQLPVRSPKRE</sequence>
<dbReference type="Proteomes" id="UP000571183">
    <property type="component" value="Unassembled WGS sequence"/>
</dbReference>
<feature type="transmembrane region" description="Helical" evidence="2">
    <location>
        <begin position="6"/>
        <end position="24"/>
    </location>
</feature>
<comment type="caution">
    <text evidence="3">The sequence shown here is derived from an EMBL/GenBank/DDBJ whole genome shotgun (WGS) entry which is preliminary data.</text>
</comment>
<evidence type="ECO:0000256" key="2">
    <source>
        <dbReference type="SAM" id="Phobius"/>
    </source>
</evidence>